<organism evidence="2 3">
    <name type="scientific">Multifurca ochricompacta</name>
    <dbReference type="NCBI Taxonomy" id="376703"/>
    <lineage>
        <taxon>Eukaryota</taxon>
        <taxon>Fungi</taxon>
        <taxon>Dikarya</taxon>
        <taxon>Basidiomycota</taxon>
        <taxon>Agaricomycotina</taxon>
        <taxon>Agaricomycetes</taxon>
        <taxon>Russulales</taxon>
        <taxon>Russulaceae</taxon>
        <taxon>Multifurca</taxon>
    </lineage>
</organism>
<protein>
    <submittedName>
        <fullName evidence="2">Uncharacterized protein</fullName>
    </submittedName>
</protein>
<evidence type="ECO:0000313" key="3">
    <source>
        <dbReference type="Proteomes" id="UP001203297"/>
    </source>
</evidence>
<name>A0AAD4QLU3_9AGAM</name>
<gene>
    <name evidence="2" type="ORF">B0F90DRAFT_1668528</name>
</gene>
<proteinExistence type="predicted"/>
<dbReference type="EMBL" id="WTXG01000020">
    <property type="protein sequence ID" value="KAI0300046.1"/>
    <property type="molecule type" value="Genomic_DNA"/>
</dbReference>
<evidence type="ECO:0000256" key="1">
    <source>
        <dbReference type="SAM" id="MobiDB-lite"/>
    </source>
</evidence>
<evidence type="ECO:0000313" key="2">
    <source>
        <dbReference type="EMBL" id="KAI0300046.1"/>
    </source>
</evidence>
<feature type="region of interest" description="Disordered" evidence="1">
    <location>
        <begin position="24"/>
        <end position="158"/>
    </location>
</feature>
<reference evidence="2" key="1">
    <citation type="journal article" date="2022" name="New Phytol.">
        <title>Evolutionary transition to the ectomycorrhizal habit in the genomes of a hyperdiverse lineage of mushroom-forming fungi.</title>
        <authorList>
            <person name="Looney B."/>
            <person name="Miyauchi S."/>
            <person name="Morin E."/>
            <person name="Drula E."/>
            <person name="Courty P.E."/>
            <person name="Kohler A."/>
            <person name="Kuo A."/>
            <person name="LaButti K."/>
            <person name="Pangilinan J."/>
            <person name="Lipzen A."/>
            <person name="Riley R."/>
            <person name="Andreopoulos W."/>
            <person name="He G."/>
            <person name="Johnson J."/>
            <person name="Nolan M."/>
            <person name="Tritt A."/>
            <person name="Barry K.W."/>
            <person name="Grigoriev I.V."/>
            <person name="Nagy L.G."/>
            <person name="Hibbett D."/>
            <person name="Henrissat B."/>
            <person name="Matheny P.B."/>
            <person name="Labbe J."/>
            <person name="Martin F.M."/>
        </authorList>
    </citation>
    <scope>NUCLEOTIDE SEQUENCE</scope>
    <source>
        <strain evidence="2">BPL690</strain>
    </source>
</reference>
<accession>A0AAD4QLU3</accession>
<keyword evidence="3" id="KW-1185">Reference proteome</keyword>
<dbReference type="AlphaFoldDB" id="A0AAD4QLU3"/>
<sequence>MNPTRLWGEDKVTALSPRSVIAKLPYGRGNANPKTGNREKANKWASASSPSPFVWRPAVPIGTREVEVEVEGSRPLRGTPKGGSQPPPHPRHFADTQCGRPTGSSLADHTEVPWMSRGRGGGVKSQAQSVKKEIPGAGPIEEGEPSRTGVPLDFSRSL</sequence>
<feature type="compositionally biased region" description="Basic and acidic residues" evidence="1">
    <location>
        <begin position="64"/>
        <end position="74"/>
    </location>
</feature>
<comment type="caution">
    <text evidence="2">The sequence shown here is derived from an EMBL/GenBank/DDBJ whole genome shotgun (WGS) entry which is preliminary data.</text>
</comment>
<dbReference type="Proteomes" id="UP001203297">
    <property type="component" value="Unassembled WGS sequence"/>
</dbReference>